<dbReference type="KEGG" id="pry:Prubr_43060"/>
<feature type="domain" description="Luciferase-like" evidence="2">
    <location>
        <begin position="14"/>
        <end position="320"/>
    </location>
</feature>
<sequence>MNLRIGFTSGIWTSSERVRDLRDLVLAAERLGFDSVWAGEAYGNDALTPLAWAAAQTTRVRLGTSVLQMPTRSPAAVAMAAASLDLLSGGRFELGLGTSGPQVAEGLHGQRFERPLALTRDYVAIVRTALRREIVEHRGEVLTVPLPGGPGKALRLMIAPTQQRIPIHLAANGPRSMELAGEIADGIIPTMLTPDGVRRAWEHVRRGADRTGRPLDDFAITVTMKLVIDPDPEAARDRARPYLARLIGGMGSREQNFYNDAVARAGFGDEAREIRTRYLGGDRVGAVAAVTDEVVRAFCLAGSPTEVAQRMDEYRVAGATRLIVASLADGLEREMEQLEMVAELVGLDAATG</sequence>
<dbReference type="AlphaFoldDB" id="A0A810N795"/>
<keyword evidence="4" id="KW-1185">Reference proteome</keyword>
<dbReference type="InterPro" id="IPR036661">
    <property type="entry name" value="Luciferase-like_sf"/>
</dbReference>
<dbReference type="PANTHER" id="PTHR43244">
    <property type="match status" value="1"/>
</dbReference>
<reference evidence="3" key="1">
    <citation type="submission" date="2020-08" db="EMBL/GenBank/DDBJ databases">
        <title>Whole genome shotgun sequence of Polymorphospora rubra NBRC 101157.</title>
        <authorList>
            <person name="Komaki H."/>
            <person name="Tamura T."/>
        </authorList>
    </citation>
    <scope>NUCLEOTIDE SEQUENCE</scope>
    <source>
        <strain evidence="3">NBRC 101157</strain>
    </source>
</reference>
<proteinExistence type="predicted"/>
<dbReference type="Proteomes" id="UP000680866">
    <property type="component" value="Chromosome"/>
</dbReference>
<dbReference type="Gene3D" id="3.20.20.30">
    <property type="entry name" value="Luciferase-like domain"/>
    <property type="match status" value="1"/>
</dbReference>
<evidence type="ECO:0000313" key="4">
    <source>
        <dbReference type="Proteomes" id="UP000680866"/>
    </source>
</evidence>
<dbReference type="InterPro" id="IPR019951">
    <property type="entry name" value="F420_OxRdatse_Rv3520c_pred"/>
</dbReference>
<dbReference type="SUPFAM" id="SSF51679">
    <property type="entry name" value="Bacterial luciferase-like"/>
    <property type="match status" value="1"/>
</dbReference>
<evidence type="ECO:0000259" key="2">
    <source>
        <dbReference type="Pfam" id="PF00296"/>
    </source>
</evidence>
<protein>
    <submittedName>
        <fullName evidence="3">LLM class F420-dependent oxidoreductase</fullName>
    </submittedName>
</protein>
<dbReference type="InterPro" id="IPR011251">
    <property type="entry name" value="Luciferase-like_dom"/>
</dbReference>
<dbReference type="EMBL" id="AP023359">
    <property type="protein sequence ID" value="BCJ67285.1"/>
    <property type="molecule type" value="Genomic_DNA"/>
</dbReference>
<dbReference type="PANTHER" id="PTHR43244:SF1">
    <property type="entry name" value="5,10-METHYLENETETRAHYDROMETHANOPTERIN REDUCTASE"/>
    <property type="match status" value="1"/>
</dbReference>
<dbReference type="CDD" id="cd01097">
    <property type="entry name" value="Tetrahydromethanopterin_reductase"/>
    <property type="match status" value="1"/>
</dbReference>
<dbReference type="Pfam" id="PF00296">
    <property type="entry name" value="Bac_luciferase"/>
    <property type="match status" value="1"/>
</dbReference>
<dbReference type="GO" id="GO:0016705">
    <property type="term" value="F:oxidoreductase activity, acting on paired donors, with incorporation or reduction of molecular oxygen"/>
    <property type="evidence" value="ECO:0007669"/>
    <property type="project" value="InterPro"/>
</dbReference>
<organism evidence="3 4">
    <name type="scientific">Polymorphospora rubra</name>
    <dbReference type="NCBI Taxonomy" id="338584"/>
    <lineage>
        <taxon>Bacteria</taxon>
        <taxon>Bacillati</taxon>
        <taxon>Actinomycetota</taxon>
        <taxon>Actinomycetes</taxon>
        <taxon>Micromonosporales</taxon>
        <taxon>Micromonosporaceae</taxon>
        <taxon>Polymorphospora</taxon>
    </lineage>
</organism>
<name>A0A810N795_9ACTN</name>
<keyword evidence="1" id="KW-0560">Oxidoreductase</keyword>
<dbReference type="NCBIfam" id="TIGR03559">
    <property type="entry name" value="F420_Rv3520c"/>
    <property type="match status" value="1"/>
</dbReference>
<accession>A0A810N795</accession>
<evidence type="ECO:0000313" key="3">
    <source>
        <dbReference type="EMBL" id="BCJ67285.1"/>
    </source>
</evidence>
<evidence type="ECO:0000256" key="1">
    <source>
        <dbReference type="ARBA" id="ARBA00023002"/>
    </source>
</evidence>
<gene>
    <name evidence="3" type="primary">hmd_2</name>
    <name evidence="3" type="ORF">Prubr_43060</name>
</gene>
<dbReference type="RefSeq" id="WP_212816633.1">
    <property type="nucleotide sequence ID" value="NZ_AP023359.1"/>
</dbReference>
<dbReference type="InterPro" id="IPR050564">
    <property type="entry name" value="F420-G6PD/mer"/>
</dbReference>